<comment type="caution">
    <text evidence="1">The sequence shown here is derived from an EMBL/GenBank/DDBJ whole genome shotgun (WGS) entry which is preliminary data.</text>
</comment>
<evidence type="ECO:0000313" key="2">
    <source>
        <dbReference type="Proteomes" id="UP001319828"/>
    </source>
</evidence>
<accession>A0ACC5W1S2</accession>
<name>A0ACC5W1S2_9BACT</name>
<proteinExistence type="predicted"/>
<reference evidence="1" key="1">
    <citation type="submission" date="2020-07" db="EMBL/GenBank/DDBJ databases">
        <title>Campylobacter molothri sp. nov. isolated from wild birds.</title>
        <authorList>
            <person name="Miller W.G."/>
            <person name="Chapman M.H."/>
            <person name="Yee E."/>
            <person name="Lopes B.S."/>
            <person name="Forbes K.J."/>
        </authorList>
    </citation>
    <scope>NUCLEOTIDE SEQUENCE</scope>
    <source>
        <strain evidence="1">RM9754</strain>
    </source>
</reference>
<keyword evidence="2" id="KW-1185">Reference proteome</keyword>
<dbReference type="Proteomes" id="UP001319828">
    <property type="component" value="Unassembled WGS sequence"/>
</dbReference>
<gene>
    <name evidence="1" type="ORF">H2252_04430</name>
</gene>
<protein>
    <submittedName>
        <fullName evidence="1">Uncharacterized protein</fullName>
    </submittedName>
</protein>
<sequence>MKKDSFILKNLQKSYEIKKRLWLEEKHTWNKKYGLFSDDIFTNFIEIELLKINNDDLERKYYLMLIYRFGYQNIRSINQKLAFKKGLDEEDINFIKVLQEANILHALNEFYDKEVVEYILKECGI</sequence>
<dbReference type="EMBL" id="JACHUQ010000006">
    <property type="protein sequence ID" value="MBZ7974621.1"/>
    <property type="molecule type" value="Genomic_DNA"/>
</dbReference>
<organism evidence="1 2">
    <name type="scientific">Campylobacter molothri</name>
    <dbReference type="NCBI Taxonomy" id="1032242"/>
    <lineage>
        <taxon>Bacteria</taxon>
        <taxon>Pseudomonadati</taxon>
        <taxon>Campylobacterota</taxon>
        <taxon>Epsilonproteobacteria</taxon>
        <taxon>Campylobacterales</taxon>
        <taxon>Campylobacteraceae</taxon>
        <taxon>Campylobacter</taxon>
    </lineage>
</organism>
<evidence type="ECO:0000313" key="1">
    <source>
        <dbReference type="EMBL" id="MBZ7974621.1"/>
    </source>
</evidence>